<evidence type="ECO:0000256" key="1">
    <source>
        <dbReference type="SAM" id="MobiDB-lite"/>
    </source>
</evidence>
<keyword evidence="3" id="KW-1185">Reference proteome</keyword>
<accession>A0AAQ3ULK6</accession>
<name>A0AAQ3ULK6_PASNO</name>
<feature type="region of interest" description="Disordered" evidence="1">
    <location>
        <begin position="1"/>
        <end position="25"/>
    </location>
</feature>
<reference evidence="2 3" key="1">
    <citation type="submission" date="2024-02" db="EMBL/GenBank/DDBJ databases">
        <title>High-quality chromosome-scale genome assembly of Pensacola bahiagrass (Paspalum notatum Flugge var. saurae).</title>
        <authorList>
            <person name="Vega J.M."/>
            <person name="Podio M."/>
            <person name="Orjuela J."/>
            <person name="Siena L.A."/>
            <person name="Pessino S.C."/>
            <person name="Combes M.C."/>
            <person name="Mariac C."/>
            <person name="Albertini E."/>
            <person name="Pupilli F."/>
            <person name="Ortiz J.P.A."/>
            <person name="Leblanc O."/>
        </authorList>
    </citation>
    <scope>NUCLEOTIDE SEQUENCE [LARGE SCALE GENOMIC DNA]</scope>
    <source>
        <strain evidence="2">R1</strain>
        <tissue evidence="2">Leaf</tissue>
    </source>
</reference>
<proteinExistence type="predicted"/>
<feature type="region of interest" description="Disordered" evidence="1">
    <location>
        <begin position="230"/>
        <end position="259"/>
    </location>
</feature>
<gene>
    <name evidence="2" type="ORF">U9M48_038557</name>
</gene>
<feature type="region of interest" description="Disordered" evidence="1">
    <location>
        <begin position="71"/>
        <end position="97"/>
    </location>
</feature>
<feature type="compositionally biased region" description="Basic and acidic residues" evidence="1">
    <location>
        <begin position="241"/>
        <end position="253"/>
    </location>
</feature>
<evidence type="ECO:0000313" key="3">
    <source>
        <dbReference type="Proteomes" id="UP001341281"/>
    </source>
</evidence>
<protein>
    <submittedName>
        <fullName evidence="2">Uncharacterized protein</fullName>
    </submittedName>
</protein>
<evidence type="ECO:0000313" key="2">
    <source>
        <dbReference type="EMBL" id="WVZ92497.1"/>
    </source>
</evidence>
<dbReference type="Proteomes" id="UP001341281">
    <property type="component" value="Chromosome 09"/>
</dbReference>
<feature type="compositionally biased region" description="Basic and acidic residues" evidence="1">
    <location>
        <begin position="13"/>
        <end position="24"/>
    </location>
</feature>
<organism evidence="2 3">
    <name type="scientific">Paspalum notatum var. saurae</name>
    <dbReference type="NCBI Taxonomy" id="547442"/>
    <lineage>
        <taxon>Eukaryota</taxon>
        <taxon>Viridiplantae</taxon>
        <taxon>Streptophyta</taxon>
        <taxon>Embryophyta</taxon>
        <taxon>Tracheophyta</taxon>
        <taxon>Spermatophyta</taxon>
        <taxon>Magnoliopsida</taxon>
        <taxon>Liliopsida</taxon>
        <taxon>Poales</taxon>
        <taxon>Poaceae</taxon>
        <taxon>PACMAD clade</taxon>
        <taxon>Panicoideae</taxon>
        <taxon>Andropogonodae</taxon>
        <taxon>Paspaleae</taxon>
        <taxon>Paspalinae</taxon>
        <taxon>Paspalum</taxon>
    </lineage>
</organism>
<sequence>MQEPAPTQVSRQNWKEKERRENAQLRRPVAAAGGVVAAIVGVDHVECLGVLGPDDALDAGAHVGELTVGASAGRRGPRARPLVGRRRQHPGAHGHAAEQAQDVALVVGGVLPADGTAQTYSSSSGRRRRAATATPRVSLSSASRTVPVAISRCSAGASMGSSMRNAGGARVSSWMARLSRPRRYPNSVTVGAWSARSARLLCRPSIAAILQPVVSMGRSLNILKSPMAPPCAADPGGPDSFARRSSVDGRSSDRIAAGL</sequence>
<dbReference type="AlphaFoldDB" id="A0AAQ3ULK6"/>
<feature type="region of interest" description="Disordered" evidence="1">
    <location>
        <begin position="116"/>
        <end position="138"/>
    </location>
</feature>
<feature type="compositionally biased region" description="Basic residues" evidence="1">
    <location>
        <begin position="75"/>
        <end position="92"/>
    </location>
</feature>
<dbReference type="EMBL" id="CP144753">
    <property type="protein sequence ID" value="WVZ92497.1"/>
    <property type="molecule type" value="Genomic_DNA"/>
</dbReference>
<feature type="compositionally biased region" description="Polar residues" evidence="1">
    <location>
        <begin position="1"/>
        <end position="12"/>
    </location>
</feature>
<feature type="compositionally biased region" description="Low complexity" evidence="1">
    <location>
        <begin position="230"/>
        <end position="239"/>
    </location>
</feature>